<dbReference type="PANTHER" id="PTHR35272:SF3">
    <property type="entry name" value="THIOL:DISULFIDE INTERCHANGE PROTEIN DSBC"/>
    <property type="match status" value="1"/>
</dbReference>
<feature type="domain" description="Thioredoxin" evidence="7">
    <location>
        <begin position="79"/>
        <end position="262"/>
    </location>
</feature>
<reference evidence="8" key="1">
    <citation type="submission" date="2018-06" db="EMBL/GenBank/DDBJ databases">
        <authorList>
            <person name="Zhirakovskaya E."/>
        </authorList>
    </citation>
    <scope>NUCLEOTIDE SEQUENCE</scope>
</reference>
<dbReference type="EMBL" id="UOGH01000166">
    <property type="protein sequence ID" value="VAX30482.1"/>
    <property type="molecule type" value="Genomic_DNA"/>
</dbReference>
<evidence type="ECO:0000256" key="2">
    <source>
        <dbReference type="ARBA" id="ARBA00009813"/>
    </source>
</evidence>
<sequence length="271" mass="30284">MKKTIVIMITIITGLALLFVAETGASAFGGCEQDCGKCHSLTKEEAQESLKQLIPDIHVIGVRMSPSRGLWEVTLETRGKKGIAYMDFSKENVIIGQIVKIKTKKNLTQRRLIELNRVDFSQIPLDDALVMGDPKATYKVVVFDDPDCPFCAKLHKELKEIIEKRKDIAFFIKLFPLKMHKDAYRKAVAIQCNKSLQLLEDAFAKKEIPDPECKTDVIDRNIKLAEKLGITGTPTIVLENGKVLSGAIKAKQLIELIEDKGNDSEADETKK</sequence>
<dbReference type="InterPro" id="IPR018950">
    <property type="entry name" value="DiS-bond_isomerase_DsbC/G_N"/>
</dbReference>
<dbReference type="SUPFAM" id="SSF52833">
    <property type="entry name" value="Thioredoxin-like"/>
    <property type="match status" value="1"/>
</dbReference>
<evidence type="ECO:0000256" key="5">
    <source>
        <dbReference type="ARBA" id="ARBA00023157"/>
    </source>
</evidence>
<dbReference type="Pfam" id="PF10411">
    <property type="entry name" value="DsbC_N"/>
    <property type="match status" value="1"/>
</dbReference>
<evidence type="ECO:0000256" key="3">
    <source>
        <dbReference type="ARBA" id="ARBA00022729"/>
    </source>
</evidence>
<dbReference type="Pfam" id="PF13098">
    <property type="entry name" value="Thioredoxin_2"/>
    <property type="match status" value="1"/>
</dbReference>
<organism evidence="8">
    <name type="scientific">hydrothermal vent metagenome</name>
    <dbReference type="NCBI Taxonomy" id="652676"/>
    <lineage>
        <taxon>unclassified sequences</taxon>
        <taxon>metagenomes</taxon>
        <taxon>ecological metagenomes</taxon>
    </lineage>
</organism>
<dbReference type="InterPro" id="IPR033954">
    <property type="entry name" value="DiS-bond_Isoase_DsbC/G"/>
</dbReference>
<keyword evidence="6" id="KW-0676">Redox-active center</keyword>
<dbReference type="InterPro" id="IPR012336">
    <property type="entry name" value="Thioredoxin-like_fold"/>
</dbReference>
<dbReference type="AlphaFoldDB" id="A0A3B1CQ90"/>
<keyword evidence="5" id="KW-1015">Disulfide bond</keyword>
<dbReference type="CDD" id="cd03020">
    <property type="entry name" value="DsbA_DsbC_DsbG"/>
    <property type="match status" value="1"/>
</dbReference>
<dbReference type="Gene3D" id="3.40.30.10">
    <property type="entry name" value="Glutaredoxin"/>
    <property type="match status" value="1"/>
</dbReference>
<accession>A0A3B1CQ90</accession>
<gene>
    <name evidence="8" type="ORF">MNBD_NITROSPIRAE02-1679</name>
</gene>
<comment type="subcellular location">
    <subcellularLocation>
        <location evidence="1">Periplasm</location>
    </subcellularLocation>
</comment>
<comment type="similarity">
    <text evidence="2">Belongs to the thioredoxin family. DsbC subfamily.</text>
</comment>
<keyword evidence="4" id="KW-0574">Periplasm</keyword>
<dbReference type="Gene3D" id="3.10.450.70">
    <property type="entry name" value="Disulphide bond isomerase, DsbC/G, N-terminal"/>
    <property type="match status" value="1"/>
</dbReference>
<proteinExistence type="inferred from homology"/>
<evidence type="ECO:0000313" key="8">
    <source>
        <dbReference type="EMBL" id="VAX30482.1"/>
    </source>
</evidence>
<dbReference type="GO" id="GO:0042597">
    <property type="term" value="C:periplasmic space"/>
    <property type="evidence" value="ECO:0007669"/>
    <property type="project" value="UniProtKB-SubCell"/>
</dbReference>
<dbReference type="InterPro" id="IPR013766">
    <property type="entry name" value="Thioredoxin_domain"/>
</dbReference>
<evidence type="ECO:0000259" key="7">
    <source>
        <dbReference type="PROSITE" id="PS51352"/>
    </source>
</evidence>
<evidence type="ECO:0000256" key="6">
    <source>
        <dbReference type="ARBA" id="ARBA00023284"/>
    </source>
</evidence>
<dbReference type="InterPro" id="IPR036249">
    <property type="entry name" value="Thioredoxin-like_sf"/>
</dbReference>
<evidence type="ECO:0000256" key="1">
    <source>
        <dbReference type="ARBA" id="ARBA00004418"/>
    </source>
</evidence>
<name>A0A3B1CQ90_9ZZZZ</name>
<protein>
    <submittedName>
        <fullName evidence="8">Thiol:disulfide interchange protein DsbC</fullName>
    </submittedName>
</protein>
<dbReference type="PANTHER" id="PTHR35272">
    <property type="entry name" value="THIOL:DISULFIDE INTERCHANGE PROTEIN DSBC-RELATED"/>
    <property type="match status" value="1"/>
</dbReference>
<evidence type="ECO:0000256" key="4">
    <source>
        <dbReference type="ARBA" id="ARBA00022764"/>
    </source>
</evidence>
<keyword evidence="3" id="KW-0732">Signal</keyword>
<dbReference type="PROSITE" id="PS51352">
    <property type="entry name" value="THIOREDOXIN_2"/>
    <property type="match status" value="1"/>
</dbReference>
<dbReference type="InterPro" id="IPR009094">
    <property type="entry name" value="DiS-bond_isomerase_DsbC/G_N_sf"/>
</dbReference>
<dbReference type="InterPro" id="IPR051470">
    <property type="entry name" value="Thiol:disulfide_interchange"/>
</dbReference>